<gene>
    <name evidence="5" type="ORF">F444_02751</name>
</gene>
<dbReference type="Pfam" id="PF00293">
    <property type="entry name" value="NUDIX"/>
    <property type="match status" value="1"/>
</dbReference>
<feature type="chain" id="PRO_5001754466" description="Nudix hydrolase domain-containing protein" evidence="3">
    <location>
        <begin position="22"/>
        <end position="338"/>
    </location>
</feature>
<dbReference type="GO" id="GO:0046872">
    <property type="term" value="F:metal ion binding"/>
    <property type="evidence" value="ECO:0007669"/>
    <property type="project" value="UniProtKB-KW"/>
</dbReference>
<accession>A0A081AWB2</accession>
<dbReference type="PROSITE" id="PS51462">
    <property type="entry name" value="NUDIX"/>
    <property type="match status" value="1"/>
</dbReference>
<name>A0A081AWB2_PHYNI</name>
<keyword evidence="2" id="KW-0378">Hydrolase</keyword>
<evidence type="ECO:0000313" key="5">
    <source>
        <dbReference type="EMBL" id="ETO83173.1"/>
    </source>
</evidence>
<dbReference type="Gene3D" id="3.90.79.10">
    <property type="entry name" value="Nucleoside Triphosphate Pyrophosphohydrolase"/>
    <property type="match status" value="1"/>
</dbReference>
<dbReference type="AlphaFoldDB" id="A0A081AWB2"/>
<dbReference type="EMBL" id="ANJA01000546">
    <property type="protein sequence ID" value="ETO83173.1"/>
    <property type="molecule type" value="Genomic_DNA"/>
</dbReference>
<dbReference type="PANTHER" id="PTHR12629:SF0">
    <property type="entry name" value="DIPHOSPHOINOSITOL-POLYPHOSPHATE DIPHOSPHATASE"/>
    <property type="match status" value="1"/>
</dbReference>
<evidence type="ECO:0000256" key="1">
    <source>
        <dbReference type="ARBA" id="ARBA00022723"/>
    </source>
</evidence>
<keyword evidence="1" id="KW-0479">Metal-binding</keyword>
<dbReference type="PANTHER" id="PTHR12629">
    <property type="entry name" value="DIPHOSPHOINOSITOL POLYPHOSPHATE PHOSPHOHYDROLASE"/>
    <property type="match status" value="1"/>
</dbReference>
<dbReference type="InterPro" id="IPR000086">
    <property type="entry name" value="NUDIX_hydrolase_dom"/>
</dbReference>
<dbReference type="GO" id="GO:0016787">
    <property type="term" value="F:hydrolase activity"/>
    <property type="evidence" value="ECO:0007669"/>
    <property type="project" value="UniProtKB-KW"/>
</dbReference>
<evidence type="ECO:0000256" key="2">
    <source>
        <dbReference type="ARBA" id="ARBA00022801"/>
    </source>
</evidence>
<organism evidence="5 6">
    <name type="scientific">Phytophthora nicotianae P1976</name>
    <dbReference type="NCBI Taxonomy" id="1317066"/>
    <lineage>
        <taxon>Eukaryota</taxon>
        <taxon>Sar</taxon>
        <taxon>Stramenopiles</taxon>
        <taxon>Oomycota</taxon>
        <taxon>Peronosporomycetes</taxon>
        <taxon>Peronosporales</taxon>
        <taxon>Peronosporaceae</taxon>
        <taxon>Phytophthora</taxon>
    </lineage>
</organism>
<dbReference type="InterPro" id="IPR015797">
    <property type="entry name" value="NUDIX_hydrolase-like_dom_sf"/>
</dbReference>
<dbReference type="GO" id="GO:0005737">
    <property type="term" value="C:cytoplasm"/>
    <property type="evidence" value="ECO:0007669"/>
    <property type="project" value="TreeGrafter"/>
</dbReference>
<proteinExistence type="predicted"/>
<feature type="domain" description="Nudix hydrolase" evidence="4">
    <location>
        <begin position="177"/>
        <end position="306"/>
    </location>
</feature>
<sequence length="338" mass="37408">MRLLTLVTLIAIASSCVSVSAASDSLNSLSSRAHASNHKRLLRQNDFNELSATKRNDEERIGLLNMADDVAASIGTTIGKGGANLKAALGKVALTADEIADVVKRISTKYPEGLSAATMKQVQQVEERRVKDIATYSKETADGMRRKIEPFPGIKIAPEEYLGSHVGRAIQRYEDDGTRLLSCNVISRPKEQGGGDVLLISSSNPNKDDWLLPKGGWDEGESIEKAAWREAIEEGGVNTKLTAALGKVRFENKDNKKYKYYAYKMQAKTVYDDWSESVRYRLWVSYEDAIKMLGNRKEMVDIVKRAKLADDLAKVNRLPKEDKNLAALDFLKVAPAAR</sequence>
<dbReference type="GO" id="GO:0005634">
    <property type="term" value="C:nucleus"/>
    <property type="evidence" value="ECO:0007669"/>
    <property type="project" value="TreeGrafter"/>
</dbReference>
<dbReference type="PROSITE" id="PS51257">
    <property type="entry name" value="PROKAR_LIPOPROTEIN"/>
    <property type="match status" value="1"/>
</dbReference>
<feature type="signal peptide" evidence="3">
    <location>
        <begin position="1"/>
        <end position="21"/>
    </location>
</feature>
<dbReference type="InterPro" id="IPR020084">
    <property type="entry name" value="NUDIX_hydrolase_CS"/>
</dbReference>
<reference evidence="5 6" key="1">
    <citation type="submission" date="2013-11" db="EMBL/GenBank/DDBJ databases">
        <title>The Genome Sequence of Phytophthora parasitica P1976.</title>
        <authorList>
            <consortium name="The Broad Institute Genomics Platform"/>
            <person name="Russ C."/>
            <person name="Tyler B."/>
            <person name="Panabieres F."/>
            <person name="Shan W."/>
            <person name="Tripathy S."/>
            <person name="Grunwald N."/>
            <person name="Machado M."/>
            <person name="Johnson C.S."/>
            <person name="Walker B."/>
            <person name="Young S."/>
            <person name="Zeng Q."/>
            <person name="Gargeya S."/>
            <person name="Fitzgerald M."/>
            <person name="Haas B."/>
            <person name="Abouelleil A."/>
            <person name="Allen A.W."/>
            <person name="Alvarado L."/>
            <person name="Arachchi H.M."/>
            <person name="Berlin A.M."/>
            <person name="Chapman S.B."/>
            <person name="Gainer-Dewar J."/>
            <person name="Goldberg J."/>
            <person name="Griggs A."/>
            <person name="Gujja S."/>
            <person name="Hansen M."/>
            <person name="Howarth C."/>
            <person name="Imamovic A."/>
            <person name="Ireland A."/>
            <person name="Larimer J."/>
            <person name="McCowan C."/>
            <person name="Murphy C."/>
            <person name="Pearson M."/>
            <person name="Poon T.W."/>
            <person name="Priest M."/>
            <person name="Roberts A."/>
            <person name="Saif S."/>
            <person name="Shea T."/>
            <person name="Sisk P."/>
            <person name="Sykes S."/>
            <person name="Wortman J."/>
            <person name="Nusbaum C."/>
            <person name="Birren B."/>
        </authorList>
    </citation>
    <scope>NUCLEOTIDE SEQUENCE [LARGE SCALE GENOMIC DNA]</scope>
    <source>
        <strain evidence="5 6">P1976</strain>
    </source>
</reference>
<dbReference type="Proteomes" id="UP000028582">
    <property type="component" value="Unassembled WGS sequence"/>
</dbReference>
<protein>
    <recommendedName>
        <fullName evidence="4">Nudix hydrolase domain-containing protein</fullName>
    </recommendedName>
</protein>
<dbReference type="PROSITE" id="PS00893">
    <property type="entry name" value="NUDIX_BOX"/>
    <property type="match status" value="1"/>
</dbReference>
<dbReference type="SUPFAM" id="SSF55811">
    <property type="entry name" value="Nudix"/>
    <property type="match status" value="1"/>
</dbReference>
<evidence type="ECO:0000313" key="6">
    <source>
        <dbReference type="Proteomes" id="UP000028582"/>
    </source>
</evidence>
<dbReference type="OrthoDB" id="128927at2759"/>
<keyword evidence="3" id="KW-0732">Signal</keyword>
<evidence type="ECO:0000256" key="3">
    <source>
        <dbReference type="SAM" id="SignalP"/>
    </source>
</evidence>
<evidence type="ECO:0000259" key="4">
    <source>
        <dbReference type="PROSITE" id="PS51462"/>
    </source>
</evidence>
<comment type="caution">
    <text evidence="5">The sequence shown here is derived from an EMBL/GenBank/DDBJ whole genome shotgun (WGS) entry which is preliminary data.</text>
</comment>